<reference evidence="1 2" key="1">
    <citation type="submission" date="2021-01" db="EMBL/GenBank/DDBJ databases">
        <title>Adiantum capillus-veneris genome.</title>
        <authorList>
            <person name="Fang Y."/>
            <person name="Liao Q."/>
        </authorList>
    </citation>
    <scope>NUCLEOTIDE SEQUENCE [LARGE SCALE GENOMIC DNA]</scope>
    <source>
        <strain evidence="1">H3</strain>
        <tissue evidence="1">Leaf</tissue>
    </source>
</reference>
<dbReference type="Proteomes" id="UP000886520">
    <property type="component" value="Chromosome 5"/>
</dbReference>
<evidence type="ECO:0000313" key="1">
    <source>
        <dbReference type="EMBL" id="KAI5080197.1"/>
    </source>
</evidence>
<gene>
    <name evidence="1" type="ORF">GOP47_0005676</name>
</gene>
<sequence length="121" mass="13981">MLAQWLPYNRKKKFAIINFPCDTNMQAFINWFTIAPTSSNIVIIIITMWSNQQVVANGPQLLRRAQKAKIQPFYYLYFPRTLLKGNKRNIQISYGISQPVVSNGPQLLSRAPHNFYTGMQS</sequence>
<name>A0A9D4ZNH0_ADICA</name>
<dbReference type="AlphaFoldDB" id="A0A9D4ZNH0"/>
<evidence type="ECO:0000313" key="2">
    <source>
        <dbReference type="Proteomes" id="UP000886520"/>
    </source>
</evidence>
<accession>A0A9D4ZNH0</accession>
<comment type="caution">
    <text evidence="1">The sequence shown here is derived from an EMBL/GenBank/DDBJ whole genome shotgun (WGS) entry which is preliminary data.</text>
</comment>
<organism evidence="1 2">
    <name type="scientific">Adiantum capillus-veneris</name>
    <name type="common">Maidenhair fern</name>
    <dbReference type="NCBI Taxonomy" id="13818"/>
    <lineage>
        <taxon>Eukaryota</taxon>
        <taxon>Viridiplantae</taxon>
        <taxon>Streptophyta</taxon>
        <taxon>Embryophyta</taxon>
        <taxon>Tracheophyta</taxon>
        <taxon>Polypodiopsida</taxon>
        <taxon>Polypodiidae</taxon>
        <taxon>Polypodiales</taxon>
        <taxon>Pteridineae</taxon>
        <taxon>Pteridaceae</taxon>
        <taxon>Vittarioideae</taxon>
        <taxon>Adiantum</taxon>
    </lineage>
</organism>
<keyword evidence="2" id="KW-1185">Reference proteome</keyword>
<proteinExistence type="predicted"/>
<protein>
    <submittedName>
        <fullName evidence="1">Uncharacterized protein</fullName>
    </submittedName>
</protein>
<dbReference type="EMBL" id="JABFUD020000005">
    <property type="protein sequence ID" value="KAI5080197.1"/>
    <property type="molecule type" value="Genomic_DNA"/>
</dbReference>